<feature type="region of interest" description="Disordered" evidence="1">
    <location>
        <begin position="212"/>
        <end position="243"/>
    </location>
</feature>
<dbReference type="Proteomes" id="UP000467700">
    <property type="component" value="Unassembled WGS sequence"/>
</dbReference>
<dbReference type="SUPFAM" id="SSF47954">
    <property type="entry name" value="Cyclin-like"/>
    <property type="match status" value="1"/>
</dbReference>
<accession>A0A8S0W293</accession>
<protein>
    <recommendedName>
        <fullName evidence="2">Cyclin N-terminal domain-containing protein</fullName>
    </recommendedName>
</protein>
<dbReference type="InterPro" id="IPR006671">
    <property type="entry name" value="Cyclin_N"/>
</dbReference>
<organism evidence="3 4">
    <name type="scientific">Cyclocybe aegerita</name>
    <name type="common">Black poplar mushroom</name>
    <name type="synonym">Agrocybe aegerita</name>
    <dbReference type="NCBI Taxonomy" id="1973307"/>
    <lineage>
        <taxon>Eukaryota</taxon>
        <taxon>Fungi</taxon>
        <taxon>Dikarya</taxon>
        <taxon>Basidiomycota</taxon>
        <taxon>Agaricomycotina</taxon>
        <taxon>Agaricomycetes</taxon>
        <taxon>Agaricomycetidae</taxon>
        <taxon>Agaricales</taxon>
        <taxon>Agaricineae</taxon>
        <taxon>Bolbitiaceae</taxon>
        <taxon>Cyclocybe</taxon>
    </lineage>
</organism>
<reference evidence="3 4" key="1">
    <citation type="submission" date="2020-01" db="EMBL/GenBank/DDBJ databases">
        <authorList>
            <person name="Gupta K D."/>
        </authorList>
    </citation>
    <scope>NUCLEOTIDE SEQUENCE [LARGE SCALE GENOMIC DNA]</scope>
</reference>
<evidence type="ECO:0000313" key="4">
    <source>
        <dbReference type="Proteomes" id="UP000467700"/>
    </source>
</evidence>
<dbReference type="AlphaFoldDB" id="A0A8S0W293"/>
<dbReference type="Pfam" id="PF00134">
    <property type="entry name" value="Cyclin_N"/>
    <property type="match status" value="1"/>
</dbReference>
<evidence type="ECO:0000256" key="1">
    <source>
        <dbReference type="SAM" id="MobiDB-lite"/>
    </source>
</evidence>
<gene>
    <name evidence="3" type="ORF">AAE3_LOCUS1764</name>
</gene>
<dbReference type="EMBL" id="CACVBS010000024">
    <property type="protein sequence ID" value="CAA7259424.1"/>
    <property type="molecule type" value="Genomic_DNA"/>
</dbReference>
<keyword evidence="4" id="KW-1185">Reference proteome</keyword>
<evidence type="ECO:0000313" key="3">
    <source>
        <dbReference type="EMBL" id="CAA7259424.1"/>
    </source>
</evidence>
<dbReference type="Gene3D" id="1.10.472.10">
    <property type="entry name" value="Cyclin-like"/>
    <property type="match status" value="1"/>
</dbReference>
<feature type="domain" description="Cyclin N-terminal" evidence="2">
    <location>
        <begin position="53"/>
        <end position="146"/>
    </location>
</feature>
<sequence length="261" mass="29437">MSSYNSFGAAAPAAQPNYETVSLVCAAYMNHLFGSARYPYPCPRSAWQPHLPSYIKTALISSQLDVSVVYHAMTLLGQYKVALPESVAYYDDAYRLFMSAYIVAAKVSCDTPHELRFWRLVGRGKFTSEELVKMELEFCRVLKWDVQIQATAFTSFKGIVESYEGVTFVRGSAGVIQVPRFPQFDEPPPRYEYSWRDVRMLVLQSEDDELPPVVSLSGMESRSSRSRVERAAPPPTSDAVRTKPSLRRRVLSAILIRPRSA</sequence>
<evidence type="ECO:0000259" key="2">
    <source>
        <dbReference type="Pfam" id="PF00134"/>
    </source>
</evidence>
<proteinExistence type="predicted"/>
<dbReference type="OrthoDB" id="3033202at2759"/>
<dbReference type="InterPro" id="IPR036915">
    <property type="entry name" value="Cyclin-like_sf"/>
</dbReference>
<dbReference type="CDD" id="cd20557">
    <property type="entry name" value="CYCLIN_ScPCL1-like"/>
    <property type="match status" value="1"/>
</dbReference>
<name>A0A8S0W293_CYCAE</name>
<comment type="caution">
    <text evidence="3">The sequence shown here is derived from an EMBL/GenBank/DDBJ whole genome shotgun (WGS) entry which is preliminary data.</text>
</comment>